<protein>
    <submittedName>
        <fullName evidence="1">Uncharacterized protein</fullName>
    </submittedName>
</protein>
<comment type="caution">
    <text evidence="1">The sequence shown here is derived from an EMBL/GenBank/DDBJ whole genome shotgun (WGS) entry which is preliminary data.</text>
</comment>
<evidence type="ECO:0000313" key="2">
    <source>
        <dbReference type="Proteomes" id="UP001211907"/>
    </source>
</evidence>
<dbReference type="AlphaFoldDB" id="A0AAD5XIA4"/>
<gene>
    <name evidence="1" type="ORF">HK100_007427</name>
</gene>
<organism evidence="1 2">
    <name type="scientific">Physocladia obscura</name>
    <dbReference type="NCBI Taxonomy" id="109957"/>
    <lineage>
        <taxon>Eukaryota</taxon>
        <taxon>Fungi</taxon>
        <taxon>Fungi incertae sedis</taxon>
        <taxon>Chytridiomycota</taxon>
        <taxon>Chytridiomycota incertae sedis</taxon>
        <taxon>Chytridiomycetes</taxon>
        <taxon>Chytridiales</taxon>
        <taxon>Chytriomycetaceae</taxon>
        <taxon>Physocladia</taxon>
    </lineage>
</organism>
<evidence type="ECO:0000313" key="1">
    <source>
        <dbReference type="EMBL" id="KAJ3141391.1"/>
    </source>
</evidence>
<reference evidence="1" key="1">
    <citation type="submission" date="2020-05" db="EMBL/GenBank/DDBJ databases">
        <title>Phylogenomic resolution of chytrid fungi.</title>
        <authorList>
            <person name="Stajich J.E."/>
            <person name="Amses K."/>
            <person name="Simmons R."/>
            <person name="Seto K."/>
            <person name="Myers J."/>
            <person name="Bonds A."/>
            <person name="Quandt C.A."/>
            <person name="Barry K."/>
            <person name="Liu P."/>
            <person name="Grigoriev I."/>
            <person name="Longcore J.E."/>
            <person name="James T.Y."/>
        </authorList>
    </citation>
    <scope>NUCLEOTIDE SEQUENCE</scope>
    <source>
        <strain evidence="1">JEL0513</strain>
    </source>
</reference>
<dbReference type="Proteomes" id="UP001211907">
    <property type="component" value="Unassembled WGS sequence"/>
</dbReference>
<name>A0AAD5XIA4_9FUNG</name>
<sequence length="352" mass="35288">MTTVTSASNTYSFVTINDAADPTFNQLLGINNANTIAGYYGSGATGHPNVGYILTAPGYLTNIDVANAPNANQTQQIGINADGTTVGFYVDAAGNNFGFVFAAGTYTTVANPSTGTGTVNQLLGLNGGYAVGFYTDGAGANHGYSYDIATQAFADVAPPASFACTSTTATSTNNNGDVVGFCDTATNTTISFFANTGNYLQLNVPGSTNTQAFGININRDVVGSYVDAAGVTHGFIATSVNTSAPTYKSIDFPTAVNSTILNGINDQGYIVGFYLDAGGNTNGVLATPGGTGGTSVAPGSGIATISVAQTTTSTTGVQVSSSTTTSATKSGSVRNFSVFSAAILAAVGALLI</sequence>
<accession>A0AAD5XIA4</accession>
<keyword evidence="2" id="KW-1185">Reference proteome</keyword>
<proteinExistence type="predicted"/>
<dbReference type="EMBL" id="JADGJH010000035">
    <property type="protein sequence ID" value="KAJ3141391.1"/>
    <property type="molecule type" value="Genomic_DNA"/>
</dbReference>